<evidence type="ECO:0000313" key="4">
    <source>
        <dbReference type="Proteomes" id="UP000265000"/>
    </source>
</evidence>
<feature type="region of interest" description="Disordered" evidence="1">
    <location>
        <begin position="59"/>
        <end position="79"/>
    </location>
</feature>
<dbReference type="Gene3D" id="2.60.40.10">
    <property type="entry name" value="Immunoglobulins"/>
    <property type="match status" value="1"/>
</dbReference>
<sequence>MSWKSGLFAVFQRVSISADVVKAPTVSLYSVASKPRPQEKQPLLCVASDMYPPETQLSWRKRRQGGSEEEVPAEEEQLELREGGRTSSIMMRFVVCYVLQTHNW</sequence>
<feature type="domain" description="Ig-like" evidence="2">
    <location>
        <begin position="24"/>
        <end position="104"/>
    </location>
</feature>
<organism evidence="3 4">
    <name type="scientific">Fundulus heteroclitus</name>
    <name type="common">Killifish</name>
    <name type="synonym">Mummichog</name>
    <dbReference type="NCBI Taxonomy" id="8078"/>
    <lineage>
        <taxon>Eukaryota</taxon>
        <taxon>Metazoa</taxon>
        <taxon>Chordata</taxon>
        <taxon>Craniata</taxon>
        <taxon>Vertebrata</taxon>
        <taxon>Euteleostomi</taxon>
        <taxon>Actinopterygii</taxon>
        <taxon>Neopterygii</taxon>
        <taxon>Teleostei</taxon>
        <taxon>Neoteleostei</taxon>
        <taxon>Acanthomorphata</taxon>
        <taxon>Ovalentaria</taxon>
        <taxon>Atherinomorphae</taxon>
        <taxon>Cyprinodontiformes</taxon>
        <taxon>Fundulidae</taxon>
        <taxon>Fundulus</taxon>
    </lineage>
</organism>
<dbReference type="InterPro" id="IPR007110">
    <property type="entry name" value="Ig-like_dom"/>
</dbReference>
<dbReference type="InterPro" id="IPR036179">
    <property type="entry name" value="Ig-like_dom_sf"/>
</dbReference>
<protein>
    <recommendedName>
        <fullName evidence="2">Ig-like domain-containing protein</fullName>
    </recommendedName>
</protein>
<dbReference type="InterPro" id="IPR013783">
    <property type="entry name" value="Ig-like_fold"/>
</dbReference>
<reference evidence="3" key="2">
    <citation type="submission" date="2025-09" db="UniProtKB">
        <authorList>
            <consortium name="Ensembl"/>
        </authorList>
    </citation>
    <scope>IDENTIFICATION</scope>
</reference>
<dbReference type="STRING" id="8078.ENSFHEP00000032256"/>
<keyword evidence="4" id="KW-1185">Reference proteome</keyword>
<evidence type="ECO:0000313" key="3">
    <source>
        <dbReference type="Ensembl" id="ENSFHEP00000032256.1"/>
    </source>
</evidence>
<dbReference type="Proteomes" id="UP000265000">
    <property type="component" value="Unplaced"/>
</dbReference>
<reference evidence="3" key="1">
    <citation type="submission" date="2025-08" db="UniProtKB">
        <authorList>
            <consortium name="Ensembl"/>
        </authorList>
    </citation>
    <scope>IDENTIFICATION</scope>
</reference>
<name>A0A3Q2QW92_FUNHE</name>
<dbReference type="GeneTree" id="ENSGT01150000287411"/>
<dbReference type="Ensembl" id="ENSFHET00000025488.1">
    <property type="protein sequence ID" value="ENSFHEP00000032256.1"/>
    <property type="gene ID" value="ENSFHEG00000018636.1"/>
</dbReference>
<accession>A0A3Q2QW92</accession>
<evidence type="ECO:0000259" key="2">
    <source>
        <dbReference type="PROSITE" id="PS50835"/>
    </source>
</evidence>
<feature type="compositionally biased region" description="Acidic residues" evidence="1">
    <location>
        <begin position="67"/>
        <end position="77"/>
    </location>
</feature>
<dbReference type="PROSITE" id="PS50835">
    <property type="entry name" value="IG_LIKE"/>
    <property type="match status" value="1"/>
</dbReference>
<dbReference type="AlphaFoldDB" id="A0A3Q2QW92"/>
<proteinExistence type="predicted"/>
<evidence type="ECO:0000256" key="1">
    <source>
        <dbReference type="SAM" id="MobiDB-lite"/>
    </source>
</evidence>
<dbReference type="SUPFAM" id="SSF48726">
    <property type="entry name" value="Immunoglobulin"/>
    <property type="match status" value="1"/>
</dbReference>